<dbReference type="KEGG" id="aaf:AURANDRAFT_54482"/>
<dbReference type="GO" id="GO:0043161">
    <property type="term" value="P:proteasome-mediated ubiquitin-dependent protein catabolic process"/>
    <property type="evidence" value="ECO:0007669"/>
    <property type="project" value="TreeGrafter"/>
</dbReference>
<dbReference type="Gene3D" id="1.25.10.10">
    <property type="entry name" value="Leucine-rich Repeat Variant"/>
    <property type="match status" value="1"/>
</dbReference>
<feature type="region of interest" description="Disordered" evidence="5">
    <location>
        <begin position="857"/>
        <end position="876"/>
    </location>
</feature>
<dbReference type="GeneID" id="20222394"/>
<dbReference type="PIRSF" id="PIRSF015947">
    <property type="entry name" value="26S_Psome_Rpn2"/>
    <property type="match status" value="1"/>
</dbReference>
<keyword evidence="6" id="KW-0472">Membrane</keyword>
<dbReference type="eggNOG" id="KOG2062">
    <property type="taxonomic scope" value="Eukaryota"/>
</dbReference>
<sequence>MDLFHHESLMTADALVAVLLEKSPVLRKTAIQRLYSIVDQCWSEISDAIPLIEELSEDENFESHEIAAAVASKIFFHLEEYDDALRLALGAGRHFDVGARTEYVEMLSSKCVDTYIQTYRCSSDVHLPLDPRLADVVERMFQRCYADGEFFHAMGIALEAQRLDKIEEVVKQCPRPKRQSLFLYILEIILSGSMACTFCLLVVRAFTYNVLMKIKHASTDELVHFDKDYISNLIYILDFEGLASKISLDFLHNNSQTDLLIFRTIKDSIDGIRNSVLHNAAVIAHSYANAGTKDTSFLRANLEWMGKASNWAKFIATSSIGVIHKGHVKESVRILEPYLPQAPLSSSPFSEGGALFALGLIHANKAKLGESAAITYLKNALHNSGSSEPLQHGACLGLGLAAMSTGGAEYYEELKTVLYFDSAVAGEAAAYGMGLVMLGHGGDTNTSQNAISELYAYAHETAHEKIIRGVALAIGLIVLGKESAAEPTIQLLCRDRDAIIRYGGMHAIGLAYAGTGNNNAVKRLLHVAVSDVSDDVRRAAVTCLGLVLFRTPKKILALVGLLLESFNPHVRYGACMAIGFSHPASGDHDALSLLEPIITDPIDFVRQGALMATALVLMQQSHARVQTLASFRERIANLVKDKYPSTLTKIGAIMAAGILDAGGRNCAISLQSSGGFLKRGACAGLVLWAQSWYWYPMFHFFSLALAPTMLVGLNSDFEMPKCFSVICSAPPDLFAYPSRMKEKKEVKRERVATAILSTTRKQKVRDRTKVQGKTADVKEAPDVRVDSIQVGTRGVGAVSCELSNPSRLTPVQIHSCQFDLKQRYIPVSSSIKPCGIIILLDQQPGEPQDITHFDEISKHTDNIDESEPPAPFEWLP</sequence>
<name>F0YGM4_AURAN</name>
<evidence type="ECO:0000256" key="6">
    <source>
        <dbReference type="SAM" id="Phobius"/>
    </source>
</evidence>
<keyword evidence="2" id="KW-0677">Repeat</keyword>
<dbReference type="FunCoup" id="F0YGM4">
    <property type="interactions" value="633"/>
</dbReference>
<dbReference type="InterPro" id="IPR016642">
    <property type="entry name" value="26S_Psome_Rpn2"/>
</dbReference>
<evidence type="ECO:0000256" key="5">
    <source>
        <dbReference type="SAM" id="MobiDB-lite"/>
    </source>
</evidence>
<evidence type="ECO:0000256" key="3">
    <source>
        <dbReference type="ARBA" id="ARBA00022942"/>
    </source>
</evidence>
<feature type="transmembrane region" description="Helical" evidence="6">
    <location>
        <begin position="181"/>
        <end position="203"/>
    </location>
</feature>
<dbReference type="OrthoDB" id="261572at2759"/>
<evidence type="ECO:0000259" key="8">
    <source>
        <dbReference type="Pfam" id="PF21505"/>
    </source>
</evidence>
<dbReference type="GO" id="GO:0030234">
    <property type="term" value="F:enzyme regulator activity"/>
    <property type="evidence" value="ECO:0007669"/>
    <property type="project" value="UniProtKB-UniRule"/>
</dbReference>
<dbReference type="Proteomes" id="UP000002729">
    <property type="component" value="Unassembled WGS sequence"/>
</dbReference>
<accession>F0YGM4</accession>
<dbReference type="Pfam" id="PF18004">
    <property type="entry name" value="RPN2_C"/>
    <property type="match status" value="1"/>
</dbReference>
<reference evidence="9 10" key="1">
    <citation type="journal article" date="2011" name="Proc. Natl. Acad. Sci. U.S.A.">
        <title>Niche of harmful alga Aureococcus anophagefferens revealed through ecogenomics.</title>
        <authorList>
            <person name="Gobler C.J."/>
            <person name="Berry D.L."/>
            <person name="Dyhrman S.T."/>
            <person name="Wilhelm S.W."/>
            <person name="Salamov A."/>
            <person name="Lobanov A.V."/>
            <person name="Zhang Y."/>
            <person name="Collier J.L."/>
            <person name="Wurch L.L."/>
            <person name="Kustka A.B."/>
            <person name="Dill B.D."/>
            <person name="Shah M."/>
            <person name="VerBerkmoes N.C."/>
            <person name="Kuo A."/>
            <person name="Terry A."/>
            <person name="Pangilinan J."/>
            <person name="Lindquist E.A."/>
            <person name="Lucas S."/>
            <person name="Paulsen I.T."/>
            <person name="Hattenrath-Lehmann T.K."/>
            <person name="Talmage S.C."/>
            <person name="Walker E.A."/>
            <person name="Koch F."/>
            <person name="Burson A.M."/>
            <person name="Marcoval M.A."/>
            <person name="Tang Y.Z."/>
            <person name="Lecleir G.R."/>
            <person name="Coyne K.J."/>
            <person name="Berg G.M."/>
            <person name="Bertrand E.M."/>
            <person name="Saito M.A."/>
            <person name="Gladyshev V.N."/>
            <person name="Grigoriev I.V."/>
        </authorList>
    </citation>
    <scope>NUCLEOTIDE SEQUENCE [LARGE SCALE GENOMIC DNA]</scope>
    <source>
        <strain evidence="10">CCMP 1984</strain>
    </source>
</reference>
<dbReference type="InterPro" id="IPR040623">
    <property type="entry name" value="RPN2_C"/>
</dbReference>
<dbReference type="Pfam" id="PF21505">
    <property type="entry name" value="RPN2_N"/>
    <property type="match status" value="1"/>
</dbReference>
<keyword evidence="3 4" id="KW-0647">Proteasome</keyword>
<dbReference type="InParanoid" id="F0YGM4"/>
<evidence type="ECO:0000256" key="2">
    <source>
        <dbReference type="ARBA" id="ARBA00022737"/>
    </source>
</evidence>
<dbReference type="FunFam" id="1.25.10.10:FF:000017">
    <property type="entry name" value="26S proteasome non-ATPase regulatory subunit 1"/>
    <property type="match status" value="1"/>
</dbReference>
<dbReference type="PANTHER" id="PTHR10943:SF2">
    <property type="entry name" value="26S PROTEASOME NON-ATPASE REGULATORY SUBUNIT 1"/>
    <property type="match status" value="1"/>
</dbReference>
<gene>
    <name evidence="9" type="ORF">AURANDRAFT_54482</name>
</gene>
<proteinExistence type="inferred from homology"/>
<dbReference type="GO" id="GO:0042176">
    <property type="term" value="P:regulation of protein catabolic process"/>
    <property type="evidence" value="ECO:0007669"/>
    <property type="project" value="UniProtKB-UniRule"/>
</dbReference>
<dbReference type="GO" id="GO:0034515">
    <property type="term" value="C:proteasome storage granule"/>
    <property type="evidence" value="ECO:0007669"/>
    <property type="project" value="TreeGrafter"/>
</dbReference>
<dbReference type="PANTHER" id="PTHR10943">
    <property type="entry name" value="26S PROTEASOME NON-ATPASE REGULATORY SUBUNIT"/>
    <property type="match status" value="1"/>
</dbReference>
<keyword evidence="6" id="KW-0812">Transmembrane</keyword>
<organism evidence="10">
    <name type="scientific">Aureococcus anophagefferens</name>
    <name type="common">Harmful bloom alga</name>
    <dbReference type="NCBI Taxonomy" id="44056"/>
    <lineage>
        <taxon>Eukaryota</taxon>
        <taxon>Sar</taxon>
        <taxon>Stramenopiles</taxon>
        <taxon>Ochrophyta</taxon>
        <taxon>Pelagophyceae</taxon>
        <taxon>Pelagomonadales</taxon>
        <taxon>Pelagomonadaceae</taxon>
        <taxon>Aureococcus</taxon>
    </lineage>
</organism>
<dbReference type="SUPFAM" id="SSF48371">
    <property type="entry name" value="ARM repeat"/>
    <property type="match status" value="1"/>
</dbReference>
<dbReference type="GO" id="GO:0008540">
    <property type="term" value="C:proteasome regulatory particle, base subcomplex"/>
    <property type="evidence" value="ECO:0007669"/>
    <property type="project" value="UniProtKB-UniRule"/>
</dbReference>
<dbReference type="GO" id="GO:0005634">
    <property type="term" value="C:nucleus"/>
    <property type="evidence" value="ECO:0007669"/>
    <property type="project" value="TreeGrafter"/>
</dbReference>
<evidence type="ECO:0000256" key="4">
    <source>
        <dbReference type="PIRNR" id="PIRNR015947"/>
    </source>
</evidence>
<keyword evidence="10" id="KW-1185">Reference proteome</keyword>
<dbReference type="InterPro" id="IPR016024">
    <property type="entry name" value="ARM-type_fold"/>
</dbReference>
<evidence type="ECO:0000313" key="9">
    <source>
        <dbReference type="EMBL" id="EGB05696.1"/>
    </source>
</evidence>
<evidence type="ECO:0000313" key="10">
    <source>
        <dbReference type="Proteomes" id="UP000002729"/>
    </source>
</evidence>
<evidence type="ECO:0000256" key="1">
    <source>
        <dbReference type="ARBA" id="ARBA00006308"/>
    </source>
</evidence>
<comment type="similarity">
    <text evidence="1 4">Belongs to the proteasome subunit S1 family.</text>
</comment>
<protein>
    <submittedName>
        <fullName evidence="9">Uncharacterized protein</fullName>
    </submittedName>
</protein>
<keyword evidence="6" id="KW-1133">Transmembrane helix</keyword>
<dbReference type="AlphaFoldDB" id="F0YGM4"/>
<feature type="domain" description="26S proteasome non-ATPase regulatory subunit 1/RPN2 N-terminal" evidence="8">
    <location>
        <begin position="11"/>
        <end position="206"/>
    </location>
</feature>
<dbReference type="InterPro" id="IPR011989">
    <property type="entry name" value="ARM-like"/>
</dbReference>
<dbReference type="EMBL" id="GL833139">
    <property type="protein sequence ID" value="EGB05696.1"/>
    <property type="molecule type" value="Genomic_DNA"/>
</dbReference>
<dbReference type="Pfam" id="PF13646">
    <property type="entry name" value="HEAT_2"/>
    <property type="match status" value="1"/>
</dbReference>
<feature type="domain" description="26S proteasome regulatory subunit RPN2 C-terminal" evidence="7">
    <location>
        <begin position="708"/>
        <end position="850"/>
    </location>
</feature>
<dbReference type="OMA" id="HENENFK"/>
<dbReference type="InterPro" id="IPR048570">
    <property type="entry name" value="PSMD1_RPN2_N"/>
</dbReference>
<evidence type="ECO:0000259" key="7">
    <source>
        <dbReference type="Pfam" id="PF18004"/>
    </source>
</evidence>
<dbReference type="RefSeq" id="XP_009039535.1">
    <property type="nucleotide sequence ID" value="XM_009041287.1"/>
</dbReference>